<feature type="region of interest" description="Disordered" evidence="1">
    <location>
        <begin position="85"/>
        <end position="134"/>
    </location>
</feature>
<reference evidence="2 3" key="1">
    <citation type="submission" date="2024-01" db="EMBL/GenBank/DDBJ databases">
        <title>Genome assemblies of Stephania.</title>
        <authorList>
            <person name="Yang L."/>
        </authorList>
    </citation>
    <scope>NUCLEOTIDE SEQUENCE [LARGE SCALE GENOMIC DNA]</scope>
    <source>
        <strain evidence="2">JXDWG</strain>
        <tissue evidence="2">Leaf</tissue>
    </source>
</reference>
<evidence type="ECO:0000313" key="3">
    <source>
        <dbReference type="Proteomes" id="UP001419268"/>
    </source>
</evidence>
<dbReference type="EMBL" id="JBBNAG010000009">
    <property type="protein sequence ID" value="KAK9104828.1"/>
    <property type="molecule type" value="Genomic_DNA"/>
</dbReference>
<evidence type="ECO:0000313" key="2">
    <source>
        <dbReference type="EMBL" id="KAK9104828.1"/>
    </source>
</evidence>
<keyword evidence="3" id="KW-1185">Reference proteome</keyword>
<evidence type="ECO:0000256" key="1">
    <source>
        <dbReference type="SAM" id="MobiDB-lite"/>
    </source>
</evidence>
<protein>
    <submittedName>
        <fullName evidence="2">Uncharacterized protein</fullName>
    </submittedName>
</protein>
<organism evidence="2 3">
    <name type="scientific">Stephania cephalantha</name>
    <dbReference type="NCBI Taxonomy" id="152367"/>
    <lineage>
        <taxon>Eukaryota</taxon>
        <taxon>Viridiplantae</taxon>
        <taxon>Streptophyta</taxon>
        <taxon>Embryophyta</taxon>
        <taxon>Tracheophyta</taxon>
        <taxon>Spermatophyta</taxon>
        <taxon>Magnoliopsida</taxon>
        <taxon>Ranunculales</taxon>
        <taxon>Menispermaceae</taxon>
        <taxon>Menispermoideae</taxon>
        <taxon>Cissampelideae</taxon>
        <taxon>Stephania</taxon>
    </lineage>
</organism>
<dbReference type="Proteomes" id="UP001419268">
    <property type="component" value="Unassembled WGS sequence"/>
</dbReference>
<dbReference type="AlphaFoldDB" id="A0AAP0FBT6"/>
<name>A0AAP0FBT6_9MAGN</name>
<proteinExistence type="predicted"/>
<accession>A0AAP0FBT6</accession>
<comment type="caution">
    <text evidence="2">The sequence shown here is derived from an EMBL/GenBank/DDBJ whole genome shotgun (WGS) entry which is preliminary data.</text>
</comment>
<sequence length="134" mass="14457">MQFVAVHRGEVRAAVSLCERCMKGKERGGEVVEEESHDGNEIEALHESAMPFVPVHRGEARADGVGSTGAKLGPTVSVCEQRCMKRKERGVGVAEEESLDGNEIDQNDDDDGSGDSDDNDDDIGDEDEVAVKRV</sequence>
<gene>
    <name evidence="2" type="ORF">Scep_021672</name>
</gene>
<feature type="compositionally biased region" description="Acidic residues" evidence="1">
    <location>
        <begin position="94"/>
        <end position="128"/>
    </location>
</feature>